<keyword evidence="3" id="KW-0812">Transmembrane</keyword>
<evidence type="ECO:0000256" key="1">
    <source>
        <dbReference type="ARBA" id="ARBA00005278"/>
    </source>
</evidence>
<feature type="transmembrane region" description="Helical" evidence="3">
    <location>
        <begin position="379"/>
        <end position="397"/>
    </location>
</feature>
<feature type="transmembrane region" description="Helical" evidence="3">
    <location>
        <begin position="409"/>
        <end position="429"/>
    </location>
</feature>
<feature type="transmembrane region" description="Helical" evidence="3">
    <location>
        <begin position="316"/>
        <end position="342"/>
    </location>
</feature>
<dbReference type="InterPro" id="IPR004995">
    <property type="entry name" value="Spore_Ger"/>
</dbReference>
<gene>
    <name evidence="4" type="primary">gerBA_4</name>
    <name evidence="4" type="ORF">CLFO_40770</name>
</gene>
<evidence type="ECO:0000256" key="3">
    <source>
        <dbReference type="SAM" id="Phobius"/>
    </source>
</evidence>
<sequence>MLMSKKSINEKKYKDRLQEIREKLGENYDAIFREILTDQGPIQIIFLDSISDSTYISEYIISPIVAQEKISHDIEIIKNKVLTANNVGDVKDMDAILLHILSGDIIVLFSFIEAVIYCSARQYSSRAIEEPPSEVVIKGPREGLTENITENMSLIRKKIRNRDLKFERIIIGEESNTTVLLVYIEGKAPQHLVAYIKRRLKNLNNRFLFEVNFIEEELKCKKTPFDTIGYTEKPDVVASKISEGRVAILANSSPFALTAPHFFLEEIHMADDYYLNKYPQNYFRIIRWVALLISLLLPGLYLALTTYHFSLIPSIFVFRLAVLRAGVPFPTFIEVVIMMFFFQLLREAGIRLPQAIGPAISIVGALILGDAAIRSGMASEITVLVVALSAISLFLIPKLYGAVSIWTNIIMIFSALLGLPGFFIGFIVFCTHIASLDSCDYPYLYPLGTLKNLNFKDTFIRDDLKKISKNIVKGDEQE</sequence>
<accession>A0AAC9WI32</accession>
<dbReference type="GO" id="GO:0016020">
    <property type="term" value="C:membrane"/>
    <property type="evidence" value="ECO:0007669"/>
    <property type="project" value="InterPro"/>
</dbReference>
<feature type="transmembrane region" description="Helical" evidence="3">
    <location>
        <begin position="96"/>
        <end position="118"/>
    </location>
</feature>
<dbReference type="AlphaFoldDB" id="A0AAC9WI32"/>
<proteinExistence type="inferred from homology"/>
<dbReference type="InterPro" id="IPR050768">
    <property type="entry name" value="UPF0353/GerABKA_families"/>
</dbReference>
<dbReference type="PIRSF" id="PIRSF005690">
    <property type="entry name" value="GerBA"/>
    <property type="match status" value="1"/>
</dbReference>
<dbReference type="Pfam" id="PF03323">
    <property type="entry name" value="GerA"/>
    <property type="match status" value="1"/>
</dbReference>
<keyword evidence="2 3" id="KW-0472">Membrane</keyword>
<keyword evidence="3" id="KW-1133">Transmembrane helix</keyword>
<evidence type="ECO:0000313" key="4">
    <source>
        <dbReference type="EMBL" id="ARE89596.1"/>
    </source>
</evidence>
<feature type="transmembrane region" description="Helical" evidence="3">
    <location>
        <begin position="285"/>
        <end position="304"/>
    </location>
</feature>
<comment type="similarity">
    <text evidence="1">Belongs to the GerABKA family.</text>
</comment>
<dbReference type="PANTHER" id="PTHR22550:SF5">
    <property type="entry name" value="LEUCINE ZIPPER PROTEIN 4"/>
    <property type="match status" value="1"/>
</dbReference>
<evidence type="ECO:0000313" key="5">
    <source>
        <dbReference type="Proteomes" id="UP000192478"/>
    </source>
</evidence>
<protein>
    <submittedName>
        <fullName evidence="4">Spore germination protein B1</fullName>
    </submittedName>
</protein>
<dbReference type="EMBL" id="CP020559">
    <property type="protein sequence ID" value="ARE89596.1"/>
    <property type="molecule type" value="Genomic_DNA"/>
</dbReference>
<reference evidence="4 5" key="1">
    <citation type="submission" date="2017-03" db="EMBL/GenBank/DDBJ databases">
        <title>Complete sequence of Clostridium formicaceticum DSM 92.</title>
        <authorList>
            <person name="Poehlein A."/>
            <person name="Karl M."/>
            <person name="Bengelsdorf F.R."/>
            <person name="Duerre P."/>
            <person name="Daniel R."/>
        </authorList>
    </citation>
    <scope>NUCLEOTIDE SEQUENCE [LARGE SCALE GENOMIC DNA]</scope>
    <source>
        <strain evidence="4 5">DSM 92</strain>
    </source>
</reference>
<dbReference type="GO" id="GO:0009847">
    <property type="term" value="P:spore germination"/>
    <property type="evidence" value="ECO:0007669"/>
    <property type="project" value="InterPro"/>
</dbReference>
<organism evidence="4 5">
    <name type="scientific">Clostridium formicaceticum</name>
    <dbReference type="NCBI Taxonomy" id="1497"/>
    <lineage>
        <taxon>Bacteria</taxon>
        <taxon>Bacillati</taxon>
        <taxon>Bacillota</taxon>
        <taxon>Clostridia</taxon>
        <taxon>Eubacteriales</taxon>
        <taxon>Clostridiaceae</taxon>
        <taxon>Clostridium</taxon>
    </lineage>
</organism>
<feature type="transmembrane region" description="Helical" evidence="3">
    <location>
        <begin position="354"/>
        <end position="373"/>
    </location>
</feature>
<dbReference type="Proteomes" id="UP000192478">
    <property type="component" value="Chromosome"/>
</dbReference>
<name>A0AAC9WI32_9CLOT</name>
<dbReference type="PANTHER" id="PTHR22550">
    <property type="entry name" value="SPORE GERMINATION PROTEIN"/>
    <property type="match status" value="1"/>
</dbReference>
<evidence type="ECO:0000256" key="2">
    <source>
        <dbReference type="ARBA" id="ARBA00023136"/>
    </source>
</evidence>